<dbReference type="Proteomes" id="UP000701680">
    <property type="component" value="Unassembled WGS sequence"/>
</dbReference>
<keyword evidence="4" id="KW-1185">Reference proteome</keyword>
<dbReference type="Proteomes" id="UP000528555">
    <property type="component" value="Unassembled WGS sequence"/>
</dbReference>
<feature type="region of interest" description="Disordered" evidence="1">
    <location>
        <begin position="25"/>
        <end position="48"/>
    </location>
</feature>
<gene>
    <name evidence="3" type="ORF">G5A66_00905</name>
    <name evidence="2" type="ORF">G5A75_01905</name>
</gene>
<dbReference type="EMBL" id="JAAIUO010000001">
    <property type="protein sequence ID" value="NSK13645.1"/>
    <property type="molecule type" value="Genomic_DNA"/>
</dbReference>
<evidence type="ECO:0000313" key="4">
    <source>
        <dbReference type="Proteomes" id="UP000528555"/>
    </source>
</evidence>
<dbReference type="OrthoDB" id="2061035at2"/>
<evidence type="ECO:0000313" key="5">
    <source>
        <dbReference type="Proteomes" id="UP000701680"/>
    </source>
</evidence>
<accession>A0A850HFJ9</accession>
<evidence type="ECO:0000313" key="2">
    <source>
        <dbReference type="EMBL" id="NSK13645.1"/>
    </source>
</evidence>
<reference evidence="3" key="2">
    <citation type="submission" date="2020-02" db="EMBL/GenBank/DDBJ databases">
        <authorList>
            <person name="Littmann E."/>
            <person name="Sorbara M."/>
        </authorList>
    </citation>
    <scope>NUCLEOTIDE SEQUENCE</scope>
    <source>
        <strain evidence="3">MSK.17.11</strain>
        <strain evidence="2">MSK.17.38</strain>
    </source>
</reference>
<evidence type="ECO:0000313" key="3">
    <source>
        <dbReference type="EMBL" id="NVH57226.1"/>
    </source>
</evidence>
<organism evidence="3 4">
    <name type="scientific">Dorea phocaeensis</name>
    <dbReference type="NCBI Taxonomy" id="2040291"/>
    <lineage>
        <taxon>Bacteria</taxon>
        <taxon>Bacillati</taxon>
        <taxon>Bacillota</taxon>
        <taxon>Clostridia</taxon>
        <taxon>Lachnospirales</taxon>
        <taxon>Lachnospiraceae</taxon>
        <taxon>Dorea</taxon>
    </lineage>
</organism>
<dbReference type="EMBL" id="JAAITX010000001">
    <property type="protein sequence ID" value="NVH57226.1"/>
    <property type="molecule type" value="Genomic_DNA"/>
</dbReference>
<proteinExistence type="predicted"/>
<feature type="compositionally biased region" description="Basic and acidic residues" evidence="1">
    <location>
        <begin position="86"/>
        <end position="110"/>
    </location>
</feature>
<name>A0A850HFJ9_9FIRM</name>
<feature type="region of interest" description="Disordered" evidence="1">
    <location>
        <begin position="86"/>
        <end position="118"/>
    </location>
</feature>
<feature type="compositionally biased region" description="Basic and acidic residues" evidence="1">
    <location>
        <begin position="25"/>
        <end position="37"/>
    </location>
</feature>
<evidence type="ECO:0000256" key="1">
    <source>
        <dbReference type="SAM" id="MobiDB-lite"/>
    </source>
</evidence>
<reference evidence="4 5" key="1">
    <citation type="journal article" date="2020" name="Cell Host Microbe">
        <title>Functional and Genomic Variation between Human-Derived Isolates of Lachnospiraceae Reveals Inter- and Intra-Species Diversity.</title>
        <authorList>
            <person name="Sorbara M.T."/>
            <person name="Littmann E.R."/>
            <person name="Fontana E."/>
            <person name="Moody T.U."/>
            <person name="Kohout C.E."/>
            <person name="Gjonbalaj M."/>
            <person name="Eaton V."/>
            <person name="Seok R."/>
            <person name="Leiner I.M."/>
            <person name="Pamer E.G."/>
        </authorList>
    </citation>
    <scope>NUCLEOTIDE SEQUENCE [LARGE SCALE GENOMIC DNA]</scope>
    <source>
        <strain evidence="3 4">MSK.17.11</strain>
        <strain evidence="2 5">MSK.17.38</strain>
    </source>
</reference>
<dbReference type="AlphaFoldDB" id="A0A850HFJ9"/>
<sequence length="184" mass="20567">MRKDQLLIFFLVGVLLLVIALPSGTKEKEKDSRHSEIDGEEAVGTQAEEQDYARYLERRLEETLSQLDGAGNVRVMVTLQSSAQKIVEKDTQGERDAITEEDSQGGRRTSENTSHQETTVYEGMGEKSQEPYVSKELTPRVEGVVVLAEGGENALVKRNITEAIQALFGIDTHKIRIMKKNETM</sequence>
<protein>
    <submittedName>
        <fullName evidence="3">Stage III sporulation protein AG</fullName>
    </submittedName>
</protein>
<dbReference type="RefSeq" id="WP_101694401.1">
    <property type="nucleotide sequence ID" value="NZ_JAAITX010000001.1"/>
</dbReference>
<comment type="caution">
    <text evidence="3">The sequence shown here is derived from an EMBL/GenBank/DDBJ whole genome shotgun (WGS) entry which is preliminary data.</text>
</comment>